<proteinExistence type="predicted"/>
<evidence type="ECO:0000313" key="1">
    <source>
        <dbReference type="EMBL" id="QHS98904.1"/>
    </source>
</evidence>
<name>A0A6C0C556_9ZZZZ</name>
<dbReference type="EMBL" id="MN739328">
    <property type="protein sequence ID" value="QHS98904.1"/>
    <property type="molecule type" value="Genomic_DNA"/>
</dbReference>
<reference evidence="1" key="1">
    <citation type="journal article" date="2020" name="Nature">
        <title>Giant virus diversity and host interactions through global metagenomics.</title>
        <authorList>
            <person name="Schulz F."/>
            <person name="Roux S."/>
            <person name="Paez-Espino D."/>
            <person name="Jungbluth S."/>
            <person name="Walsh D.A."/>
            <person name="Denef V.J."/>
            <person name="McMahon K.D."/>
            <person name="Konstantinidis K.T."/>
            <person name="Eloe-Fadrosh E.A."/>
            <person name="Kyrpides N.C."/>
            <person name="Woyke T."/>
        </authorList>
    </citation>
    <scope>NUCLEOTIDE SEQUENCE</scope>
    <source>
        <strain evidence="1">GVMAG-M-3300020185-18</strain>
    </source>
</reference>
<protein>
    <submittedName>
        <fullName evidence="1">Uncharacterized protein</fullName>
    </submittedName>
</protein>
<sequence length="38" mass="4534">METKVLEDIDKQLDTRYFRIGTHGSLFRTFELVNIFIS</sequence>
<dbReference type="AlphaFoldDB" id="A0A6C0C556"/>
<organism evidence="1">
    <name type="scientific">viral metagenome</name>
    <dbReference type="NCBI Taxonomy" id="1070528"/>
    <lineage>
        <taxon>unclassified sequences</taxon>
        <taxon>metagenomes</taxon>
        <taxon>organismal metagenomes</taxon>
    </lineage>
</organism>
<accession>A0A6C0C556</accession>